<dbReference type="Proteomes" id="UP000250780">
    <property type="component" value="Unassembled WGS sequence"/>
</dbReference>
<dbReference type="AlphaFoldDB" id="A0A2X1N9A8"/>
<proteinExistence type="predicted"/>
<accession>A0A2X1N9A8</accession>
<gene>
    <name evidence="1" type="ORF">NCTC9073_05643</name>
</gene>
<organism evidence="1 2">
    <name type="scientific">Escherichia coli</name>
    <dbReference type="NCBI Taxonomy" id="562"/>
    <lineage>
        <taxon>Bacteria</taxon>
        <taxon>Pseudomonadati</taxon>
        <taxon>Pseudomonadota</taxon>
        <taxon>Gammaproteobacteria</taxon>
        <taxon>Enterobacterales</taxon>
        <taxon>Enterobacteriaceae</taxon>
        <taxon>Escherichia</taxon>
    </lineage>
</organism>
<name>A0A2X1N9A8_ECOLX</name>
<reference evidence="1 2" key="1">
    <citation type="submission" date="2018-06" db="EMBL/GenBank/DDBJ databases">
        <authorList>
            <consortium name="Pathogen Informatics"/>
            <person name="Doyle S."/>
        </authorList>
    </citation>
    <scope>NUCLEOTIDE SEQUENCE [LARGE SCALE GENOMIC DNA]</scope>
    <source>
        <strain evidence="1 2">NCTC9073</strain>
    </source>
</reference>
<evidence type="ECO:0000313" key="2">
    <source>
        <dbReference type="Proteomes" id="UP000250780"/>
    </source>
</evidence>
<sequence length="63" mass="7260">MLVSQPQRECLFFESLSSTVQSAETIQESIGRALYAEINPKGKQKQRFQKIYNLLDNKLLSKI</sequence>
<evidence type="ECO:0000313" key="1">
    <source>
        <dbReference type="EMBL" id="SPX19508.1"/>
    </source>
</evidence>
<protein>
    <submittedName>
        <fullName evidence="1">Uncharacterized protein</fullName>
    </submittedName>
</protein>
<dbReference type="EMBL" id="UASD01000010">
    <property type="protein sequence ID" value="SPX19508.1"/>
    <property type="molecule type" value="Genomic_DNA"/>
</dbReference>